<name>A0A7J2U238_9CREN</name>
<gene>
    <name evidence="1" type="ORF">ENO26_02680</name>
</gene>
<sequence length="44" mass="5180">MIGYRFVMSGDVYWDTFSKYFSTRCGELGSEELVNVFKDFILEV</sequence>
<dbReference type="EMBL" id="DSEU01000015">
    <property type="protein sequence ID" value="HEM66465.1"/>
    <property type="molecule type" value="Genomic_DNA"/>
</dbReference>
<organism evidence="1">
    <name type="scientific">Ignisphaera aggregans</name>
    <dbReference type="NCBI Taxonomy" id="334771"/>
    <lineage>
        <taxon>Archaea</taxon>
        <taxon>Thermoproteota</taxon>
        <taxon>Thermoprotei</taxon>
        <taxon>Desulfurococcales</taxon>
        <taxon>Desulfurococcaceae</taxon>
        <taxon>Ignisphaera</taxon>
    </lineage>
</organism>
<proteinExistence type="predicted"/>
<comment type="caution">
    <text evidence="1">The sequence shown here is derived from an EMBL/GenBank/DDBJ whole genome shotgun (WGS) entry which is preliminary data.</text>
</comment>
<dbReference type="AlphaFoldDB" id="A0A7J2U238"/>
<reference evidence="1" key="1">
    <citation type="journal article" date="2020" name="mSystems">
        <title>Genome- and Community-Level Interaction Insights into Carbon Utilization and Element Cycling Functions of Hydrothermarchaeota in Hydrothermal Sediment.</title>
        <authorList>
            <person name="Zhou Z."/>
            <person name="Liu Y."/>
            <person name="Xu W."/>
            <person name="Pan J."/>
            <person name="Luo Z.H."/>
            <person name="Li M."/>
        </authorList>
    </citation>
    <scope>NUCLEOTIDE SEQUENCE [LARGE SCALE GENOMIC DNA]</scope>
    <source>
        <strain evidence="1">SpSt-125</strain>
    </source>
</reference>
<protein>
    <submittedName>
        <fullName evidence="1">Uncharacterized protein</fullName>
    </submittedName>
</protein>
<accession>A0A7J2U238</accession>
<evidence type="ECO:0000313" key="1">
    <source>
        <dbReference type="EMBL" id="HEM66465.1"/>
    </source>
</evidence>